<evidence type="ECO:0000256" key="7">
    <source>
        <dbReference type="ARBA" id="ARBA00022833"/>
    </source>
</evidence>
<accession>A0AAD7XUU7</accession>
<dbReference type="InterPro" id="IPR051834">
    <property type="entry name" value="RING_finger_E3_ligase"/>
</dbReference>
<feature type="domain" description="RING-type" evidence="10">
    <location>
        <begin position="314"/>
        <end position="355"/>
    </location>
</feature>
<evidence type="ECO:0000256" key="8">
    <source>
        <dbReference type="PROSITE-ProRule" id="PRU00175"/>
    </source>
</evidence>
<gene>
    <name evidence="11" type="ORF">O0I10_010630</name>
</gene>
<dbReference type="SUPFAM" id="SSF57850">
    <property type="entry name" value="RING/U-box"/>
    <property type="match status" value="1"/>
</dbReference>
<evidence type="ECO:0000256" key="9">
    <source>
        <dbReference type="SAM" id="MobiDB-lite"/>
    </source>
</evidence>
<evidence type="ECO:0000256" key="6">
    <source>
        <dbReference type="ARBA" id="ARBA00022786"/>
    </source>
</evidence>
<sequence length="473" mass="50589">MSSQSPSARQEQPRYFCYSCNAEVPIYMAPDPTCQHCNEQFVQEIDAESDPQSFLNGGHDDAVNDDEGGHRPHAYFRYDSRAGNEDDVLQFLDSFAPRDEDGGGGGGQGGNNRPSIPAMSAMLQNMVTMMLQQTTEASMGGGPMAAGAAGGGNTTASGTGNEDGTTTTSTENNEQGENQQRRGGHPQPVLFYGGMVDGNFQLRPMPMPTAQPRGGEEGEGGNTTGEGGGQGTGAGDNRMNGISSLLQLLAGLGEGMVGNPNDYVFSQDGFDNIITQLMEQAGGRNAPPPASETVIDSLPKRKLTDEEVAEQVDCAVCKEEFVPTEEAIELPCQHMFHEDCIKPWLKVNGTCPVCRHSVSPEKKDQPENSQASSDGGDNARSSTSNASTSTDQQGNNRSTFQQTMMENMRRMYFPTAAGWTARPASESPHNNNNQASSSDHNGSNNNNNNSNTPQHQPSSDSTHNNDNMDLDLD</sequence>
<keyword evidence="3" id="KW-0808">Transferase</keyword>
<dbReference type="GO" id="GO:0005634">
    <property type="term" value="C:nucleus"/>
    <property type="evidence" value="ECO:0007669"/>
    <property type="project" value="TreeGrafter"/>
</dbReference>
<evidence type="ECO:0000256" key="1">
    <source>
        <dbReference type="ARBA" id="ARBA00000900"/>
    </source>
</evidence>
<proteinExistence type="predicted"/>
<dbReference type="GeneID" id="83218033"/>
<feature type="region of interest" description="Disordered" evidence="9">
    <location>
        <begin position="202"/>
        <end position="238"/>
    </location>
</feature>
<dbReference type="SMART" id="SM00184">
    <property type="entry name" value="RING"/>
    <property type="match status" value="1"/>
</dbReference>
<keyword evidence="4" id="KW-0479">Metal-binding</keyword>
<dbReference type="InterPro" id="IPR039525">
    <property type="entry name" value="RNF126-like_zinc-ribbon"/>
</dbReference>
<dbReference type="FunFam" id="3.30.40.10:FF:000127">
    <property type="entry name" value="E3 ubiquitin-protein ligase RNF181"/>
    <property type="match status" value="1"/>
</dbReference>
<feature type="compositionally biased region" description="Low complexity" evidence="9">
    <location>
        <begin position="378"/>
        <end position="390"/>
    </location>
</feature>
<evidence type="ECO:0000256" key="5">
    <source>
        <dbReference type="ARBA" id="ARBA00022771"/>
    </source>
</evidence>
<dbReference type="EC" id="2.3.2.27" evidence="2"/>
<keyword evidence="6" id="KW-0833">Ubl conjugation pathway</keyword>
<dbReference type="CDD" id="cd16667">
    <property type="entry name" value="RING-H2_RNF126-like"/>
    <property type="match status" value="1"/>
</dbReference>
<dbReference type="GO" id="GO:0008270">
    <property type="term" value="F:zinc ion binding"/>
    <property type="evidence" value="ECO:0007669"/>
    <property type="project" value="UniProtKB-KW"/>
</dbReference>
<feature type="compositionally biased region" description="Polar residues" evidence="9">
    <location>
        <begin position="452"/>
        <end position="467"/>
    </location>
</feature>
<dbReference type="Pfam" id="PF14369">
    <property type="entry name" value="Zn_ribbon_19"/>
    <property type="match status" value="1"/>
</dbReference>
<reference evidence="11 12" key="1">
    <citation type="submission" date="2023-03" db="EMBL/GenBank/DDBJ databases">
        <title>Genome sequence of Lichtheimia ornata CBS 291.66.</title>
        <authorList>
            <person name="Mohabir J.T."/>
            <person name="Shea T.P."/>
            <person name="Kurbessoian T."/>
            <person name="Berby B."/>
            <person name="Fontaine J."/>
            <person name="Livny J."/>
            <person name="Gnirke A."/>
            <person name="Stajich J.E."/>
            <person name="Cuomo C.A."/>
        </authorList>
    </citation>
    <scope>NUCLEOTIDE SEQUENCE [LARGE SCALE GENOMIC DNA]</scope>
    <source>
        <strain evidence="11">CBS 291.66</strain>
    </source>
</reference>
<dbReference type="EMBL" id="JARTCD010000073">
    <property type="protein sequence ID" value="KAJ8653708.1"/>
    <property type="molecule type" value="Genomic_DNA"/>
</dbReference>
<protein>
    <recommendedName>
        <fullName evidence="2">RING-type E3 ubiquitin transferase</fullName>
        <ecNumber evidence="2">2.3.2.27</ecNumber>
    </recommendedName>
</protein>
<evidence type="ECO:0000256" key="4">
    <source>
        <dbReference type="ARBA" id="ARBA00022723"/>
    </source>
</evidence>
<dbReference type="GO" id="GO:0006511">
    <property type="term" value="P:ubiquitin-dependent protein catabolic process"/>
    <property type="evidence" value="ECO:0007669"/>
    <property type="project" value="TreeGrafter"/>
</dbReference>
<dbReference type="RefSeq" id="XP_058338622.1">
    <property type="nucleotide sequence ID" value="XM_058490609.1"/>
</dbReference>
<feature type="compositionally biased region" description="Gly residues" evidence="9">
    <location>
        <begin position="139"/>
        <end position="153"/>
    </location>
</feature>
<keyword evidence="12" id="KW-1185">Reference proteome</keyword>
<feature type="region of interest" description="Disordered" evidence="9">
    <location>
        <begin position="357"/>
        <end position="397"/>
    </location>
</feature>
<comment type="caution">
    <text evidence="11">The sequence shown here is derived from an EMBL/GenBank/DDBJ whole genome shotgun (WGS) entry which is preliminary data.</text>
</comment>
<evidence type="ECO:0000256" key="3">
    <source>
        <dbReference type="ARBA" id="ARBA00022679"/>
    </source>
</evidence>
<evidence type="ECO:0000313" key="11">
    <source>
        <dbReference type="EMBL" id="KAJ8653708.1"/>
    </source>
</evidence>
<organism evidence="11 12">
    <name type="scientific">Lichtheimia ornata</name>
    <dbReference type="NCBI Taxonomy" id="688661"/>
    <lineage>
        <taxon>Eukaryota</taxon>
        <taxon>Fungi</taxon>
        <taxon>Fungi incertae sedis</taxon>
        <taxon>Mucoromycota</taxon>
        <taxon>Mucoromycotina</taxon>
        <taxon>Mucoromycetes</taxon>
        <taxon>Mucorales</taxon>
        <taxon>Lichtheimiaceae</taxon>
        <taxon>Lichtheimia</taxon>
    </lineage>
</organism>
<dbReference type="PANTHER" id="PTHR45931:SF3">
    <property type="entry name" value="RING ZINC FINGER-CONTAINING PROTEIN"/>
    <property type="match status" value="1"/>
</dbReference>
<dbReference type="InterPro" id="IPR001841">
    <property type="entry name" value="Znf_RING"/>
</dbReference>
<keyword evidence="5 8" id="KW-0863">Zinc-finger</keyword>
<evidence type="ECO:0000256" key="2">
    <source>
        <dbReference type="ARBA" id="ARBA00012483"/>
    </source>
</evidence>
<feature type="compositionally biased region" description="Low complexity" evidence="9">
    <location>
        <begin position="436"/>
        <end position="451"/>
    </location>
</feature>
<dbReference type="Proteomes" id="UP001234581">
    <property type="component" value="Unassembled WGS sequence"/>
</dbReference>
<evidence type="ECO:0000313" key="12">
    <source>
        <dbReference type="Proteomes" id="UP001234581"/>
    </source>
</evidence>
<dbReference type="InterPro" id="IPR013083">
    <property type="entry name" value="Znf_RING/FYVE/PHD"/>
</dbReference>
<feature type="region of interest" description="Disordered" evidence="9">
    <location>
        <begin position="137"/>
        <end position="189"/>
    </location>
</feature>
<name>A0AAD7XUU7_9FUNG</name>
<dbReference type="GO" id="GO:0016567">
    <property type="term" value="P:protein ubiquitination"/>
    <property type="evidence" value="ECO:0007669"/>
    <property type="project" value="UniProtKB-ARBA"/>
</dbReference>
<feature type="region of interest" description="Disordered" evidence="9">
    <location>
        <begin position="420"/>
        <end position="473"/>
    </location>
</feature>
<feature type="region of interest" description="Disordered" evidence="9">
    <location>
        <begin position="95"/>
        <end position="117"/>
    </location>
</feature>
<dbReference type="PROSITE" id="PS50089">
    <property type="entry name" value="ZF_RING_2"/>
    <property type="match status" value="1"/>
</dbReference>
<evidence type="ECO:0000259" key="10">
    <source>
        <dbReference type="PROSITE" id="PS50089"/>
    </source>
</evidence>
<feature type="compositionally biased region" description="Gly residues" evidence="9">
    <location>
        <begin position="220"/>
        <end position="234"/>
    </location>
</feature>
<dbReference type="PANTHER" id="PTHR45931">
    <property type="entry name" value="SI:CH211-59O9.10"/>
    <property type="match status" value="1"/>
</dbReference>
<keyword evidence="7" id="KW-0862">Zinc</keyword>
<dbReference type="Gene3D" id="3.30.40.10">
    <property type="entry name" value="Zinc/RING finger domain, C3HC4 (zinc finger)"/>
    <property type="match status" value="1"/>
</dbReference>
<feature type="compositionally biased region" description="Low complexity" evidence="9">
    <location>
        <begin position="154"/>
        <end position="178"/>
    </location>
</feature>
<dbReference type="AlphaFoldDB" id="A0AAD7XUU7"/>
<comment type="catalytic activity">
    <reaction evidence="1">
        <text>S-ubiquitinyl-[E2 ubiquitin-conjugating enzyme]-L-cysteine + [acceptor protein]-L-lysine = [E2 ubiquitin-conjugating enzyme]-L-cysteine + N(6)-ubiquitinyl-[acceptor protein]-L-lysine.</text>
        <dbReference type="EC" id="2.3.2.27"/>
    </reaction>
</comment>
<dbReference type="Pfam" id="PF13639">
    <property type="entry name" value="zf-RING_2"/>
    <property type="match status" value="1"/>
</dbReference>
<dbReference type="GO" id="GO:0061630">
    <property type="term" value="F:ubiquitin protein ligase activity"/>
    <property type="evidence" value="ECO:0007669"/>
    <property type="project" value="UniProtKB-EC"/>
</dbReference>